<dbReference type="Proteomes" id="UP000317940">
    <property type="component" value="Unassembled WGS sequence"/>
</dbReference>
<keyword evidence="4" id="KW-1185">Reference proteome</keyword>
<protein>
    <submittedName>
        <fullName evidence="3">Peptide/nickel transport system substrate-binding protein</fullName>
    </submittedName>
</protein>
<dbReference type="Pfam" id="PF00496">
    <property type="entry name" value="SBP_bac_5"/>
    <property type="match status" value="1"/>
</dbReference>
<dbReference type="PROSITE" id="PS51257">
    <property type="entry name" value="PROKAR_LIPOPROTEIN"/>
    <property type="match status" value="1"/>
</dbReference>
<dbReference type="InterPro" id="IPR000914">
    <property type="entry name" value="SBP_5_dom"/>
</dbReference>
<dbReference type="GO" id="GO:1904680">
    <property type="term" value="F:peptide transmembrane transporter activity"/>
    <property type="evidence" value="ECO:0007669"/>
    <property type="project" value="TreeGrafter"/>
</dbReference>
<dbReference type="RefSeq" id="WP_145904590.1">
    <property type="nucleotide sequence ID" value="NZ_BAAAMZ010000018.1"/>
</dbReference>
<evidence type="ECO:0000313" key="3">
    <source>
        <dbReference type="EMBL" id="TWF98112.1"/>
    </source>
</evidence>
<feature type="signal peptide" evidence="1">
    <location>
        <begin position="1"/>
        <end position="25"/>
    </location>
</feature>
<dbReference type="InterPro" id="IPR039424">
    <property type="entry name" value="SBP_5"/>
</dbReference>
<dbReference type="CDD" id="cd08501">
    <property type="entry name" value="PBP2_Lpqw"/>
    <property type="match status" value="1"/>
</dbReference>
<comment type="caution">
    <text evidence="3">The sequence shown here is derived from an EMBL/GenBank/DDBJ whole genome shotgun (WGS) entry which is preliminary data.</text>
</comment>
<dbReference type="InterPro" id="IPR030678">
    <property type="entry name" value="Peptide/Ni-bd"/>
</dbReference>
<keyword evidence="1" id="KW-0732">Signal</keyword>
<feature type="chain" id="PRO_5022060475" evidence="1">
    <location>
        <begin position="26"/>
        <end position="522"/>
    </location>
</feature>
<name>A0A561UFH8_9ACTN</name>
<accession>A0A561UFH8</accession>
<dbReference type="EMBL" id="VIWT01000001">
    <property type="protein sequence ID" value="TWF98112.1"/>
    <property type="molecule type" value="Genomic_DNA"/>
</dbReference>
<dbReference type="SUPFAM" id="SSF53850">
    <property type="entry name" value="Periplasmic binding protein-like II"/>
    <property type="match status" value="1"/>
</dbReference>
<proteinExistence type="predicted"/>
<sequence length="522" mass="54658">MKRLLAAAVLLLPALAGCSGGSAPAAPKPVVAADLTPADRAAVREGGTLRWAVDEVPAALDVYAADAPPDTALIAHALLPSLYRLDERGRPVADPDYLAGAEQHGSTVVYRLNPKAVWSDGTPLTAADFTAQWTALRAANPGYGAIESVGPGAGPHQVKVVFRQPYQDWQGLFSPLYPAGGLPLSAGPFALRTLDAKGGRAVLVRSPHWWGDAPKVDELDFLATTDRLAALQQNQVDVAALEGTVDHPPVAASADAVDSAVRLVHRAESLTGVTLHRAAAPAFTQLTLNGARGPLADAGVRRAVAALVDRAKLADAALTPLGLPAAPLGNHLLMADQAGYQDDSAALADTAKQLRLDLSLIYPDGSAAARRTVDALVAQLAPRGVAVTAHAVPAAGFVPDHLAVGDWDLALFSWPATAFPAVDERPLYAKPRPGPDGRPVPGLNYGGTGTDEIDQLFDRAAAEPDQARRTALLLQADQRIWQEGHSVPLYQRPELVAVRAPVAGAGAYGFGWPRYQDLGFLR</sequence>
<dbReference type="PANTHER" id="PTHR30290">
    <property type="entry name" value="PERIPLASMIC BINDING COMPONENT OF ABC TRANSPORTER"/>
    <property type="match status" value="1"/>
</dbReference>
<gene>
    <name evidence="3" type="ORF">FHX73_111915</name>
</gene>
<dbReference type="Gene3D" id="3.40.190.10">
    <property type="entry name" value="Periplasmic binding protein-like II"/>
    <property type="match status" value="1"/>
</dbReference>
<dbReference type="PIRSF" id="PIRSF002741">
    <property type="entry name" value="MppA"/>
    <property type="match status" value="1"/>
</dbReference>
<evidence type="ECO:0000259" key="2">
    <source>
        <dbReference type="Pfam" id="PF00496"/>
    </source>
</evidence>
<dbReference type="GO" id="GO:0015833">
    <property type="term" value="P:peptide transport"/>
    <property type="evidence" value="ECO:0007669"/>
    <property type="project" value="TreeGrafter"/>
</dbReference>
<dbReference type="AlphaFoldDB" id="A0A561UFH8"/>
<feature type="domain" description="Solute-binding protein family 5" evidence="2">
    <location>
        <begin position="104"/>
        <end position="420"/>
    </location>
</feature>
<dbReference type="GO" id="GO:0042597">
    <property type="term" value="C:periplasmic space"/>
    <property type="evidence" value="ECO:0007669"/>
    <property type="project" value="UniProtKB-ARBA"/>
</dbReference>
<evidence type="ECO:0000313" key="4">
    <source>
        <dbReference type="Proteomes" id="UP000317940"/>
    </source>
</evidence>
<organism evidence="3 4">
    <name type="scientific">Kitasatospora viridis</name>
    <dbReference type="NCBI Taxonomy" id="281105"/>
    <lineage>
        <taxon>Bacteria</taxon>
        <taxon>Bacillati</taxon>
        <taxon>Actinomycetota</taxon>
        <taxon>Actinomycetes</taxon>
        <taxon>Kitasatosporales</taxon>
        <taxon>Streptomycetaceae</taxon>
        <taxon>Kitasatospora</taxon>
    </lineage>
</organism>
<dbReference type="PANTHER" id="PTHR30290:SF65">
    <property type="entry name" value="MONOACYL PHOSPHATIDYLINOSITOL TETRAMANNOSIDE-BINDING PROTEIN LPQW-RELATED"/>
    <property type="match status" value="1"/>
</dbReference>
<evidence type="ECO:0000256" key="1">
    <source>
        <dbReference type="SAM" id="SignalP"/>
    </source>
</evidence>
<reference evidence="3 4" key="1">
    <citation type="submission" date="2019-06" db="EMBL/GenBank/DDBJ databases">
        <title>Sequencing the genomes of 1000 actinobacteria strains.</title>
        <authorList>
            <person name="Klenk H.-P."/>
        </authorList>
    </citation>
    <scope>NUCLEOTIDE SEQUENCE [LARGE SCALE GENOMIC DNA]</scope>
    <source>
        <strain evidence="3 4">DSM 44826</strain>
    </source>
</reference>
<dbReference type="OrthoDB" id="7888869at2"/>
<dbReference type="Gene3D" id="3.90.76.10">
    <property type="entry name" value="Dipeptide-binding Protein, Domain 1"/>
    <property type="match status" value="1"/>
</dbReference>
<dbReference type="GO" id="GO:0043190">
    <property type="term" value="C:ATP-binding cassette (ABC) transporter complex"/>
    <property type="evidence" value="ECO:0007669"/>
    <property type="project" value="InterPro"/>
</dbReference>
<dbReference type="Gene3D" id="3.10.105.10">
    <property type="entry name" value="Dipeptide-binding Protein, Domain 3"/>
    <property type="match status" value="1"/>
</dbReference>